<dbReference type="Pfam" id="PF08534">
    <property type="entry name" value="Redoxin"/>
    <property type="match status" value="1"/>
</dbReference>
<dbReference type="SUPFAM" id="SSF52833">
    <property type="entry name" value="Thioredoxin-like"/>
    <property type="match status" value="1"/>
</dbReference>
<dbReference type="GO" id="GO:0017004">
    <property type="term" value="P:cytochrome complex assembly"/>
    <property type="evidence" value="ECO:0007669"/>
    <property type="project" value="UniProtKB-KW"/>
</dbReference>
<dbReference type="PROSITE" id="PS51352">
    <property type="entry name" value="THIOREDOXIN_2"/>
    <property type="match status" value="1"/>
</dbReference>
<dbReference type="Proteomes" id="UP000217144">
    <property type="component" value="Chromosome"/>
</dbReference>
<evidence type="ECO:0000313" key="8">
    <source>
        <dbReference type="Proteomes" id="UP000217144"/>
    </source>
</evidence>
<dbReference type="PROSITE" id="PS51257">
    <property type="entry name" value="PROKAR_LIPOPROTEIN"/>
    <property type="match status" value="1"/>
</dbReference>
<dbReference type="InterPro" id="IPR036249">
    <property type="entry name" value="Thioredoxin-like_sf"/>
</dbReference>
<dbReference type="GO" id="GO:0016491">
    <property type="term" value="F:oxidoreductase activity"/>
    <property type="evidence" value="ECO:0007669"/>
    <property type="project" value="InterPro"/>
</dbReference>
<keyword evidence="3" id="KW-0812">Transmembrane</keyword>
<dbReference type="AlphaFoldDB" id="A0AAC9YSI7"/>
<evidence type="ECO:0000256" key="5">
    <source>
        <dbReference type="ARBA" id="ARBA00023284"/>
    </source>
</evidence>
<reference evidence="7 8" key="1">
    <citation type="submission" date="2016-07" db="EMBL/GenBank/DDBJ databases">
        <title>High microdiversification within the ubiquitous acI lineage of Actinobacteria.</title>
        <authorList>
            <person name="Neuenschwander S.M."/>
            <person name="Salcher M."/>
            <person name="Ghai R."/>
            <person name="Pernthaler J."/>
        </authorList>
    </citation>
    <scope>NUCLEOTIDE SEQUENCE [LARGE SCALE GENOMIC DNA]</scope>
    <source>
        <strain evidence="7">MMS-21-148</strain>
    </source>
</reference>
<evidence type="ECO:0000259" key="6">
    <source>
        <dbReference type="PROSITE" id="PS51352"/>
    </source>
</evidence>
<keyword evidence="5" id="KW-0676">Redox-active center</keyword>
<dbReference type="RefSeq" id="WP_095671670.1">
    <property type="nucleotide sequence ID" value="NZ_CP016769.1"/>
</dbReference>
<dbReference type="KEGG" id="plan:A1s21148_06865"/>
<dbReference type="PANTHER" id="PTHR42852:SF6">
    <property type="entry name" value="THIOL:DISULFIDE INTERCHANGE PROTEIN DSBE"/>
    <property type="match status" value="1"/>
</dbReference>
<keyword evidence="3" id="KW-0735">Signal-anchor</keyword>
<dbReference type="InterPro" id="IPR050553">
    <property type="entry name" value="Thioredoxin_ResA/DsbE_sf"/>
</dbReference>
<keyword evidence="7" id="KW-0413">Isomerase</keyword>
<evidence type="ECO:0000256" key="2">
    <source>
        <dbReference type="ARBA" id="ARBA00022748"/>
    </source>
</evidence>
<dbReference type="EMBL" id="CP016769">
    <property type="protein sequence ID" value="ASY11187.1"/>
    <property type="molecule type" value="Genomic_DNA"/>
</dbReference>
<proteinExistence type="predicted"/>
<dbReference type="GO" id="GO:0030313">
    <property type="term" value="C:cell envelope"/>
    <property type="evidence" value="ECO:0007669"/>
    <property type="project" value="UniProtKB-SubCell"/>
</dbReference>
<name>A0AAC9YSI7_9ACTN</name>
<evidence type="ECO:0000313" key="7">
    <source>
        <dbReference type="EMBL" id="ASY11187.1"/>
    </source>
</evidence>
<dbReference type="InterPro" id="IPR013766">
    <property type="entry name" value="Thioredoxin_domain"/>
</dbReference>
<protein>
    <submittedName>
        <fullName evidence="7">Thiol-disulfide isomerase</fullName>
    </submittedName>
</protein>
<dbReference type="PANTHER" id="PTHR42852">
    <property type="entry name" value="THIOL:DISULFIDE INTERCHANGE PROTEIN DSBE"/>
    <property type="match status" value="1"/>
</dbReference>
<accession>A0AAC9YSI7</accession>
<dbReference type="InterPro" id="IPR013740">
    <property type="entry name" value="Redoxin"/>
</dbReference>
<dbReference type="CDD" id="cd02966">
    <property type="entry name" value="TlpA_like_family"/>
    <property type="match status" value="1"/>
</dbReference>
<gene>
    <name evidence="7" type="ORF">A1s21148_06865</name>
</gene>
<evidence type="ECO:0000256" key="4">
    <source>
        <dbReference type="ARBA" id="ARBA00023157"/>
    </source>
</evidence>
<keyword evidence="4" id="KW-1015">Disulfide bond</keyword>
<keyword evidence="2" id="KW-0201">Cytochrome c-type biogenesis</keyword>
<evidence type="ECO:0000256" key="3">
    <source>
        <dbReference type="ARBA" id="ARBA00022968"/>
    </source>
</evidence>
<dbReference type="Gene3D" id="3.40.30.10">
    <property type="entry name" value="Glutaredoxin"/>
    <property type="match status" value="1"/>
</dbReference>
<dbReference type="GO" id="GO:0016853">
    <property type="term" value="F:isomerase activity"/>
    <property type="evidence" value="ECO:0007669"/>
    <property type="project" value="UniProtKB-KW"/>
</dbReference>
<organism evidence="7 8">
    <name type="scientific">Candidatus Planktophila lacus</name>
    <dbReference type="NCBI Taxonomy" id="1884913"/>
    <lineage>
        <taxon>Bacteria</taxon>
        <taxon>Bacillati</taxon>
        <taxon>Actinomycetota</taxon>
        <taxon>Actinomycetes</taxon>
        <taxon>Candidatus Nanopelagicales</taxon>
        <taxon>Candidatus Nanopelagicaceae</taxon>
        <taxon>Candidatus Planktophila</taxon>
    </lineage>
</organism>
<evidence type="ECO:0000256" key="1">
    <source>
        <dbReference type="ARBA" id="ARBA00004196"/>
    </source>
</evidence>
<sequence>MKRALFVVAALILTGCSSPEPVAIKGEVISCASITFDKSITKGATIECLDGTAGASMESLRGPMIINIWGSWCSTCLAETPEFVSFYKKAKGKVQLVGVAVEESSPDNSRKFIIENGMTWPNFYDRENKTRSYFGMGVPVTWFIDAAGKVTFKKIGEVKSEQELIDLTEKHLGVKI</sequence>
<comment type="subcellular location">
    <subcellularLocation>
        <location evidence="1">Cell envelope</location>
    </subcellularLocation>
</comment>
<feature type="domain" description="Thioredoxin" evidence="6">
    <location>
        <begin position="38"/>
        <end position="173"/>
    </location>
</feature>
<keyword evidence="8" id="KW-1185">Reference proteome</keyword>